<feature type="non-terminal residue" evidence="3">
    <location>
        <position position="1"/>
    </location>
</feature>
<reference evidence="3" key="1">
    <citation type="journal article" date="2014" name="Front. Microbiol.">
        <title>High frequency of phylogenetically diverse reductive dehalogenase-homologous genes in deep subseafloor sedimentary metagenomes.</title>
        <authorList>
            <person name="Kawai M."/>
            <person name="Futagami T."/>
            <person name="Toyoda A."/>
            <person name="Takaki Y."/>
            <person name="Nishi S."/>
            <person name="Hori S."/>
            <person name="Arai W."/>
            <person name="Tsubouchi T."/>
            <person name="Morono Y."/>
            <person name="Uchiyama I."/>
            <person name="Ito T."/>
            <person name="Fujiyama A."/>
            <person name="Inagaki F."/>
            <person name="Takami H."/>
        </authorList>
    </citation>
    <scope>NUCLEOTIDE SEQUENCE</scope>
    <source>
        <strain evidence="3">Expedition CK06-06</strain>
    </source>
</reference>
<evidence type="ECO:0000313" key="3">
    <source>
        <dbReference type="EMBL" id="GAG41279.1"/>
    </source>
</evidence>
<dbReference type="InterPro" id="IPR013517">
    <property type="entry name" value="FG-GAP"/>
</dbReference>
<proteinExistence type="predicted"/>
<feature type="non-terminal residue" evidence="3">
    <location>
        <position position="248"/>
    </location>
</feature>
<feature type="compositionally biased region" description="Basic and acidic residues" evidence="2">
    <location>
        <begin position="114"/>
        <end position="127"/>
    </location>
</feature>
<comment type="caution">
    <text evidence="3">The sequence shown here is derived from an EMBL/GenBank/DDBJ whole genome shotgun (WGS) entry which is preliminary data.</text>
</comment>
<evidence type="ECO:0000256" key="1">
    <source>
        <dbReference type="ARBA" id="ARBA00022729"/>
    </source>
</evidence>
<accession>X0XDK7</accession>
<dbReference type="Pfam" id="PF13517">
    <property type="entry name" value="FG-GAP_3"/>
    <property type="match status" value="1"/>
</dbReference>
<organism evidence="3">
    <name type="scientific">marine sediment metagenome</name>
    <dbReference type="NCBI Taxonomy" id="412755"/>
    <lineage>
        <taxon>unclassified sequences</taxon>
        <taxon>metagenomes</taxon>
        <taxon>ecological metagenomes</taxon>
    </lineage>
</organism>
<dbReference type="Gene3D" id="2.130.10.130">
    <property type="entry name" value="Integrin alpha, N-terminal"/>
    <property type="match status" value="1"/>
</dbReference>
<feature type="region of interest" description="Disordered" evidence="2">
    <location>
        <begin position="98"/>
        <end position="136"/>
    </location>
</feature>
<dbReference type="EMBL" id="BARS01044992">
    <property type="protein sequence ID" value="GAG41279.1"/>
    <property type="molecule type" value="Genomic_DNA"/>
</dbReference>
<dbReference type="AlphaFoldDB" id="X0XDK7"/>
<keyword evidence="1" id="KW-0732">Signal</keyword>
<name>X0XDK7_9ZZZZ</name>
<evidence type="ECO:0000256" key="2">
    <source>
        <dbReference type="SAM" id="MobiDB-lite"/>
    </source>
</evidence>
<dbReference type="Gene3D" id="3.40.50.10610">
    <property type="entry name" value="ABC-type transport auxiliary lipoprotein component"/>
    <property type="match status" value="1"/>
</dbReference>
<dbReference type="InterPro" id="IPR028994">
    <property type="entry name" value="Integrin_alpha_N"/>
</dbReference>
<gene>
    <name evidence="3" type="ORF">S01H1_67899</name>
</gene>
<protein>
    <submittedName>
        <fullName evidence="3">Uncharacterized protein</fullName>
    </submittedName>
</protein>
<feature type="compositionally biased region" description="Low complexity" evidence="2">
    <location>
        <begin position="99"/>
        <end position="113"/>
    </location>
</feature>
<dbReference type="SUPFAM" id="SSF69318">
    <property type="entry name" value="Integrin alpha N-terminal domain"/>
    <property type="match status" value="1"/>
</dbReference>
<sequence>VVISRQEAESAANAVGGLGAVNESSARQIGSQLNADYTLFGSLTVFGNSISIDAKMVDVTGNTPTTSFFDQSQDLGGVITKINQIAAQINANVFDRQPKVAQKAAPAPPASKAAPKDDAHAHPEKLVKGSGPQGGASPFIMATDQEQTGFQKFWRSASFKHLINGIAMGDVDRDGKIETVVVTPQKVIIYRAESGRFYKAHEIKDNSSQRNIGVDVADINENGYPEIFVTRLTGTRMVINSIVFEYDG</sequence>